<evidence type="ECO:0000256" key="7">
    <source>
        <dbReference type="SAM" id="SignalP"/>
    </source>
</evidence>
<feature type="signal peptide" evidence="7">
    <location>
        <begin position="1"/>
        <end position="32"/>
    </location>
</feature>
<comment type="similarity">
    <text evidence="2">Belongs to the EMP24/GP25L family.</text>
</comment>
<feature type="domain" description="GOLD" evidence="8">
    <location>
        <begin position="32"/>
        <end position="233"/>
    </location>
</feature>
<accession>A0A2A9MM47</accession>
<sequence length="238" mass="25778">MALSLRRGEALSASHVLLCGLLVLSALLPAHAVLFEVAATDRDCFFVPINTPKMSINGRYESFLGNDSVHVTVAGPVTPPDPKLPTPPVQSKTLFTSKKESAPFKVLVPTTGFYQICVMNALSYSQTVTLNFHVAPIAASEGASAPGSSQRPPDVNQLVMSSQTDELKSLSEQVLEMANGLFEQQSNSLARMAIHEQLGTSTQNRASLWKLVQMCSQIVLSLIHIYAVRSHFEVKTIV</sequence>
<proteinExistence type="inferred from homology"/>
<feature type="chain" id="PRO_5012021403" description="GOLD domain-containing protein" evidence="7">
    <location>
        <begin position="33"/>
        <end position="238"/>
    </location>
</feature>
<dbReference type="RefSeq" id="XP_029221165.1">
    <property type="nucleotide sequence ID" value="XM_029362200.1"/>
</dbReference>
<keyword evidence="3" id="KW-0812">Transmembrane</keyword>
<dbReference type="STRING" id="94643.A0A2A9MM47"/>
<evidence type="ECO:0000313" key="10">
    <source>
        <dbReference type="Proteomes" id="UP000224006"/>
    </source>
</evidence>
<keyword evidence="10" id="KW-1185">Reference proteome</keyword>
<evidence type="ECO:0000256" key="5">
    <source>
        <dbReference type="ARBA" id="ARBA00022989"/>
    </source>
</evidence>
<dbReference type="GO" id="GO:0016020">
    <property type="term" value="C:membrane"/>
    <property type="evidence" value="ECO:0007669"/>
    <property type="project" value="UniProtKB-SubCell"/>
</dbReference>
<keyword evidence="4 7" id="KW-0732">Signal</keyword>
<dbReference type="GeneID" id="40308595"/>
<dbReference type="InterPro" id="IPR009038">
    <property type="entry name" value="GOLD_dom"/>
</dbReference>
<evidence type="ECO:0000256" key="1">
    <source>
        <dbReference type="ARBA" id="ARBA00004479"/>
    </source>
</evidence>
<evidence type="ECO:0000256" key="6">
    <source>
        <dbReference type="ARBA" id="ARBA00023136"/>
    </source>
</evidence>
<evidence type="ECO:0000259" key="8">
    <source>
        <dbReference type="SMART" id="SM01190"/>
    </source>
</evidence>
<name>A0A2A9MM47_BESBE</name>
<evidence type="ECO:0000256" key="4">
    <source>
        <dbReference type="ARBA" id="ARBA00022729"/>
    </source>
</evidence>
<keyword evidence="6" id="KW-0472">Membrane</keyword>
<comment type="subcellular location">
    <subcellularLocation>
        <location evidence="1">Membrane</location>
        <topology evidence="1">Single-pass type I membrane protein</topology>
    </subcellularLocation>
</comment>
<evidence type="ECO:0000256" key="2">
    <source>
        <dbReference type="ARBA" id="ARBA00007104"/>
    </source>
</evidence>
<dbReference type="VEuPathDB" id="ToxoDB:BESB_036140"/>
<dbReference type="EMBL" id="NWUJ01000002">
    <property type="protein sequence ID" value="PFH37156.1"/>
    <property type="molecule type" value="Genomic_DNA"/>
</dbReference>
<dbReference type="AlphaFoldDB" id="A0A2A9MM47"/>
<dbReference type="SMART" id="SM01190">
    <property type="entry name" value="EMP24_GP25L"/>
    <property type="match status" value="1"/>
</dbReference>
<evidence type="ECO:0000256" key="3">
    <source>
        <dbReference type="ARBA" id="ARBA00022692"/>
    </source>
</evidence>
<protein>
    <recommendedName>
        <fullName evidence="8">GOLD domain-containing protein</fullName>
    </recommendedName>
</protein>
<dbReference type="OrthoDB" id="330198at2759"/>
<dbReference type="Proteomes" id="UP000224006">
    <property type="component" value="Chromosome II"/>
</dbReference>
<dbReference type="KEGG" id="bbes:BESB_036140"/>
<reference evidence="9 10" key="1">
    <citation type="submission" date="2017-09" db="EMBL/GenBank/DDBJ databases">
        <title>Genome sequencing of Besnoitia besnoiti strain Bb-Ger1.</title>
        <authorList>
            <person name="Schares G."/>
            <person name="Venepally P."/>
            <person name="Lorenzi H.A."/>
        </authorList>
    </citation>
    <scope>NUCLEOTIDE SEQUENCE [LARGE SCALE GENOMIC DNA]</scope>
    <source>
        <strain evidence="9 10">Bb-Ger1</strain>
    </source>
</reference>
<keyword evidence="5" id="KW-1133">Transmembrane helix</keyword>
<dbReference type="InterPro" id="IPR015720">
    <property type="entry name" value="Emp24-like"/>
</dbReference>
<gene>
    <name evidence="9" type="ORF">BESB_036140</name>
</gene>
<organism evidence="9 10">
    <name type="scientific">Besnoitia besnoiti</name>
    <name type="common">Apicomplexan protozoan</name>
    <dbReference type="NCBI Taxonomy" id="94643"/>
    <lineage>
        <taxon>Eukaryota</taxon>
        <taxon>Sar</taxon>
        <taxon>Alveolata</taxon>
        <taxon>Apicomplexa</taxon>
        <taxon>Conoidasida</taxon>
        <taxon>Coccidia</taxon>
        <taxon>Eucoccidiorida</taxon>
        <taxon>Eimeriorina</taxon>
        <taxon>Sarcocystidae</taxon>
        <taxon>Besnoitia</taxon>
    </lineage>
</organism>
<comment type="caution">
    <text evidence="9">The sequence shown here is derived from an EMBL/GenBank/DDBJ whole genome shotgun (WGS) entry which is preliminary data.</text>
</comment>
<dbReference type="PANTHER" id="PTHR22811">
    <property type="entry name" value="TRANSMEMBRANE EMP24 DOMAIN-CONTAINING PROTEIN"/>
    <property type="match status" value="1"/>
</dbReference>
<dbReference type="Pfam" id="PF01105">
    <property type="entry name" value="EMP24_GP25L"/>
    <property type="match status" value="1"/>
</dbReference>
<evidence type="ECO:0000313" key="9">
    <source>
        <dbReference type="EMBL" id="PFH37156.1"/>
    </source>
</evidence>